<dbReference type="OrthoDB" id="7769065at2759"/>
<feature type="compositionally biased region" description="Pro residues" evidence="1">
    <location>
        <begin position="25"/>
        <end position="50"/>
    </location>
</feature>
<evidence type="ECO:0000313" key="3">
    <source>
        <dbReference type="RefSeq" id="XP_038979928.1"/>
    </source>
</evidence>
<dbReference type="PANTHER" id="PTHR31257:SF2">
    <property type="entry name" value="RICIN B-LIKE LECTIN EULS3"/>
    <property type="match status" value="1"/>
</dbReference>
<dbReference type="Gene3D" id="2.80.10.50">
    <property type="match status" value="3"/>
</dbReference>
<keyword evidence="2" id="KW-1185">Reference proteome</keyword>
<dbReference type="InterPro" id="IPR035992">
    <property type="entry name" value="Ricin_B-like_lectins"/>
</dbReference>
<feature type="region of interest" description="Disordered" evidence="1">
    <location>
        <begin position="1"/>
        <end position="79"/>
    </location>
</feature>
<dbReference type="InterPro" id="IPR040249">
    <property type="entry name" value="Ricin_B-like_lectin_EULS3-like"/>
</dbReference>
<feature type="region of interest" description="Disordered" evidence="1">
    <location>
        <begin position="370"/>
        <end position="435"/>
    </location>
</feature>
<sequence>MEFPFGHHHHHHHGRRDDEEEGQRYPPPGQRYPPPGQRPFDAPPPPPPYYDRPGGEGYGRPAYPPPPTHHVSHEVGHGYPGAGYGEGGYSGLQNRPPYSSGVHHVGHESWGGGAAPAPRQATVRIFTKAEENYSLSIRDGQVVLAPANPRDDYQHWIKDMRYATKVKDEEGFPSFALVNKVTGEAIKHSIGATHQVRLIRYNPDYLDESVLWTESGDTGEGFRCIRMVNNIGLNFDAFHGDEDHGGVHDGTTVVLWEWLKGKNQRWKIVPYSTFLKLILFYLVNAGESVMEMPSVDVHVHLCYKRPLLLTDDARQKGLHPPNHNSGHYLIQGCTQTNGSEVAGLRRLLTLRNERDEGTETLTLHSSTMEFPFGHHHHHHHGRRDDEEEGQRYPPPGNRPFDAPPPPPPYYDRPGGDGYGRPAYPPPPIHHVSHEVGHGYPGAGYGEGGYSGLHNRPPYSSGVHHVGHESGAASPPRQTTVRIFTKAEENYSLSIRDGEVVLAPANPRDDYQHWIKDIRYATKVKDEEGFPSFALVNKVTGEAIKHSIGATHQVRLIRYNPHYLDESVLWTESRDTGEGFRCIRMVNNIRLNFDAFHGDEDHGGVHDGTTVVLWEWLKGKNQRWKVVPYCEFGCPAYPPPPTHHVSHEVGHGYPGAGYGEGGSSGLYNHPPYSSGVESWGGGAAPPPRQTTVRIFTMAEENYSLSIRDGQVVLARANPRDDYQHWIKDMRFAAKVRDEEGFPSFALVNKATGEAIKHSIGATHQVRLIRYNPDYLDESVLWTESRDTGKGFRCIRMVNNIGLNFDAFHGDEDHGGVHDGTTVVLWKWLKGKNQKWKIVPY</sequence>
<name>A0A8B9A7R9_PHODC</name>
<dbReference type="GeneID" id="103702207"/>
<reference evidence="2" key="1">
    <citation type="journal article" date="2019" name="Nat. Commun.">
        <title>Genome-wide association mapping of date palm fruit traits.</title>
        <authorList>
            <person name="Hazzouri K.M."/>
            <person name="Gros-Balthazard M."/>
            <person name="Flowers J.M."/>
            <person name="Copetti D."/>
            <person name="Lemansour A."/>
            <person name="Lebrun M."/>
            <person name="Masmoudi K."/>
            <person name="Ferrand S."/>
            <person name="Dhar M.I."/>
            <person name="Fresquez Z.A."/>
            <person name="Rosas U."/>
            <person name="Zhang J."/>
            <person name="Talag J."/>
            <person name="Lee S."/>
            <person name="Kudrna D."/>
            <person name="Powell R.F."/>
            <person name="Leitch I.J."/>
            <person name="Krueger R.R."/>
            <person name="Wing R.A."/>
            <person name="Amiri K.M.A."/>
            <person name="Purugganan M.D."/>
        </authorList>
    </citation>
    <scope>NUCLEOTIDE SEQUENCE [LARGE SCALE GENOMIC DNA]</scope>
    <source>
        <strain evidence="2">cv. Khalas</strain>
    </source>
</reference>
<dbReference type="RefSeq" id="XP_038979928.1">
    <property type="nucleotide sequence ID" value="XM_039124000.1"/>
</dbReference>
<dbReference type="AlphaFoldDB" id="A0A8B9A7R9"/>
<feature type="compositionally biased region" description="Pro residues" evidence="1">
    <location>
        <begin position="392"/>
        <end position="410"/>
    </location>
</feature>
<reference evidence="3" key="2">
    <citation type="submission" date="2025-08" db="UniProtKB">
        <authorList>
            <consortium name="RefSeq"/>
        </authorList>
    </citation>
    <scope>IDENTIFICATION</scope>
    <source>
        <tissue evidence="3">Young leaves</tissue>
    </source>
</reference>
<feature type="region of interest" description="Disordered" evidence="1">
    <location>
        <begin position="457"/>
        <end position="476"/>
    </location>
</feature>
<dbReference type="KEGG" id="pda:103702207"/>
<dbReference type="CDD" id="cd23431">
    <property type="entry name" value="beta-trefoil_Ricin_AtEULS3-like"/>
    <property type="match status" value="3"/>
</dbReference>
<dbReference type="Proteomes" id="UP000228380">
    <property type="component" value="Chromosome 3"/>
</dbReference>
<proteinExistence type="predicted"/>
<evidence type="ECO:0000256" key="1">
    <source>
        <dbReference type="SAM" id="MobiDB-lite"/>
    </source>
</evidence>
<gene>
    <name evidence="3" type="primary">LOC103702207</name>
</gene>
<organism evidence="2 3">
    <name type="scientific">Phoenix dactylifera</name>
    <name type="common">Date palm</name>
    <dbReference type="NCBI Taxonomy" id="42345"/>
    <lineage>
        <taxon>Eukaryota</taxon>
        <taxon>Viridiplantae</taxon>
        <taxon>Streptophyta</taxon>
        <taxon>Embryophyta</taxon>
        <taxon>Tracheophyta</taxon>
        <taxon>Spermatophyta</taxon>
        <taxon>Magnoliopsida</taxon>
        <taxon>Liliopsida</taxon>
        <taxon>Arecaceae</taxon>
        <taxon>Coryphoideae</taxon>
        <taxon>Phoeniceae</taxon>
        <taxon>Phoenix</taxon>
    </lineage>
</organism>
<dbReference type="PANTHER" id="PTHR31257">
    <property type="entry name" value="RICIN B-LIKE LECTIN EULS3"/>
    <property type="match status" value="1"/>
</dbReference>
<accession>A0A8B9A7R9</accession>
<evidence type="ECO:0000313" key="2">
    <source>
        <dbReference type="Proteomes" id="UP000228380"/>
    </source>
</evidence>
<protein>
    <submittedName>
        <fullName evidence="3">Uncharacterized protein LOC103702207</fullName>
    </submittedName>
</protein>
<feature type="compositionally biased region" description="Basic residues" evidence="1">
    <location>
        <begin position="1"/>
        <end position="14"/>
    </location>
</feature>
<dbReference type="SUPFAM" id="SSF50370">
    <property type="entry name" value="Ricin B-like lectins"/>
    <property type="match status" value="3"/>
</dbReference>